<dbReference type="SMART" id="SM00490">
    <property type="entry name" value="HELICc"/>
    <property type="match status" value="1"/>
</dbReference>
<accession>A0AAJ0C5T4</accession>
<reference evidence="7" key="1">
    <citation type="submission" date="2023-06" db="EMBL/GenBank/DDBJ databases">
        <title>Genome-scale phylogeny and comparative genomics of the fungal order Sordariales.</title>
        <authorList>
            <consortium name="Lawrence Berkeley National Laboratory"/>
            <person name="Hensen N."/>
            <person name="Bonometti L."/>
            <person name="Westerberg I."/>
            <person name="Brannstrom I.O."/>
            <person name="Guillou S."/>
            <person name="Cros-Aarteil S."/>
            <person name="Calhoun S."/>
            <person name="Haridas S."/>
            <person name="Kuo A."/>
            <person name="Mondo S."/>
            <person name="Pangilinan J."/>
            <person name="Riley R."/>
            <person name="Labutti K."/>
            <person name="Andreopoulos B."/>
            <person name="Lipzen A."/>
            <person name="Chen C."/>
            <person name="Yanf M."/>
            <person name="Daum C."/>
            <person name="Ng V."/>
            <person name="Clum A."/>
            <person name="Steindorff A."/>
            <person name="Ohm R."/>
            <person name="Martin F."/>
            <person name="Silar P."/>
            <person name="Natvig D."/>
            <person name="Lalanne C."/>
            <person name="Gautier V."/>
            <person name="Ament-Velasquez S.L."/>
            <person name="Kruys A."/>
            <person name="Hutchinson M.I."/>
            <person name="Powell A.J."/>
            <person name="Barry K."/>
            <person name="Miller A.N."/>
            <person name="Grigoriev I.V."/>
            <person name="Debuchy R."/>
            <person name="Gladieux P."/>
            <person name="Thoren M.H."/>
            <person name="Johannesson H."/>
        </authorList>
    </citation>
    <scope>NUCLEOTIDE SEQUENCE</scope>
    <source>
        <strain evidence="7">8032-3</strain>
    </source>
</reference>
<dbReference type="InterPro" id="IPR049730">
    <property type="entry name" value="SNF2/RAD54-like_C"/>
</dbReference>
<dbReference type="EMBL" id="MU839001">
    <property type="protein sequence ID" value="KAK1769997.1"/>
    <property type="molecule type" value="Genomic_DNA"/>
</dbReference>
<evidence type="ECO:0000256" key="2">
    <source>
        <dbReference type="ARBA" id="ARBA00022801"/>
    </source>
</evidence>
<dbReference type="GO" id="GO:0004386">
    <property type="term" value="F:helicase activity"/>
    <property type="evidence" value="ECO:0007669"/>
    <property type="project" value="UniProtKB-KW"/>
</dbReference>
<keyword evidence="3" id="KW-0067">ATP-binding</keyword>
<organism evidence="7 8">
    <name type="scientific">Phialemonium atrogriseum</name>
    <dbReference type="NCBI Taxonomy" id="1093897"/>
    <lineage>
        <taxon>Eukaryota</taxon>
        <taxon>Fungi</taxon>
        <taxon>Dikarya</taxon>
        <taxon>Ascomycota</taxon>
        <taxon>Pezizomycotina</taxon>
        <taxon>Sordariomycetes</taxon>
        <taxon>Sordariomycetidae</taxon>
        <taxon>Cephalothecales</taxon>
        <taxon>Cephalothecaceae</taxon>
        <taxon>Phialemonium</taxon>
    </lineage>
</organism>
<proteinExistence type="predicted"/>
<feature type="compositionally biased region" description="Polar residues" evidence="4">
    <location>
        <begin position="55"/>
        <end position="66"/>
    </location>
</feature>
<feature type="region of interest" description="Disordered" evidence="4">
    <location>
        <begin position="1"/>
        <end position="42"/>
    </location>
</feature>
<feature type="region of interest" description="Disordered" evidence="4">
    <location>
        <begin position="265"/>
        <end position="307"/>
    </location>
</feature>
<dbReference type="AlphaFoldDB" id="A0AAJ0C5T4"/>
<feature type="compositionally biased region" description="Basic and acidic residues" evidence="4">
    <location>
        <begin position="169"/>
        <end position="178"/>
    </location>
</feature>
<dbReference type="PROSITE" id="PS51192">
    <property type="entry name" value="HELICASE_ATP_BIND_1"/>
    <property type="match status" value="1"/>
</dbReference>
<keyword evidence="2" id="KW-0378">Hydrolase</keyword>
<dbReference type="CDD" id="cd18793">
    <property type="entry name" value="SF2_C_SNF"/>
    <property type="match status" value="1"/>
</dbReference>
<evidence type="ECO:0000259" key="6">
    <source>
        <dbReference type="PROSITE" id="PS51194"/>
    </source>
</evidence>
<dbReference type="InterPro" id="IPR001650">
    <property type="entry name" value="Helicase_C-like"/>
</dbReference>
<dbReference type="InterPro" id="IPR000330">
    <property type="entry name" value="SNF2_N"/>
</dbReference>
<keyword evidence="7" id="KW-0347">Helicase</keyword>
<dbReference type="GO" id="GO:0005524">
    <property type="term" value="F:ATP binding"/>
    <property type="evidence" value="ECO:0007669"/>
    <property type="project" value="InterPro"/>
</dbReference>
<evidence type="ECO:0000259" key="5">
    <source>
        <dbReference type="PROSITE" id="PS51192"/>
    </source>
</evidence>
<gene>
    <name evidence="7" type="ORF">QBC33DRAFT_529838</name>
</gene>
<evidence type="ECO:0000313" key="7">
    <source>
        <dbReference type="EMBL" id="KAK1769997.1"/>
    </source>
</evidence>
<name>A0AAJ0C5T4_9PEZI</name>
<feature type="region of interest" description="Disordered" evidence="4">
    <location>
        <begin position="449"/>
        <end position="471"/>
    </location>
</feature>
<dbReference type="Gene3D" id="3.40.50.10810">
    <property type="entry name" value="Tandem AAA-ATPase domain"/>
    <property type="match status" value="1"/>
</dbReference>
<dbReference type="GeneID" id="85310363"/>
<dbReference type="Pfam" id="PF00176">
    <property type="entry name" value="SNF2-rel_dom"/>
    <property type="match status" value="1"/>
</dbReference>
<protein>
    <submittedName>
        <fullName evidence="7">ATP-dependent helicase fft2</fullName>
    </submittedName>
</protein>
<feature type="compositionally biased region" description="Basic and acidic residues" evidence="4">
    <location>
        <begin position="451"/>
        <end position="461"/>
    </location>
</feature>
<sequence length="1050" mass="117814">MDVSSSPLSSRRDAEVIDMTEDSDSNDELGEGSIPCSPSPYFTQPTQVVRRTTLHQTQPTQIISRTSLMSSLPLASSSPPRSVIEVPASSPFQPKKPSALPGKLGHAMAPPGTFFRAPPVAGQKRPCVEISDDEDENDDHGAPRPQYASDDSSDNDGPPRGDIQPSQFRRREPTKVFEARVPTTEPKPKKVALAVNKLMDSRLHSLAGKLFKQIGGKRSHEKCKEALVKYDLDSKKAAIYLLDEARLAASPESDVIEMPKSIASQFTYKPPTSTPNPPRRGRLVQGRRHRDSAVESSPFRPDPLSQPITQVVDLVSDGDDEFTQDIPSPQPSETQDPAQLAFAQRVLSYLNNCNAIQLMAIANIKADNADVMLKHQPFSTLDDARNVVVTKKTSRKKAAKLALGDDVVDAIEEYARALDGIDHIVGVCEEQGEAISRATSKWKVDCTGSDKSTKTIEKERPLTPSSLSSPKQLKDLPRVEPQLMQGHCTMKPYQLYGLNWMYLLYEKNFGAILADDMGLGKTCQVISLVCTVVQEYERSGAGEGSRPWPNLIVVPPSTLSNWEAEFEKFAPGLNVISYSGRQQDRDEIADEISENPADYHVILTTYTQLGRGEDIDNMKRIRPMIAVFDEGHKLKNPKTKLYRDLIRIPAAWRLLLTGTPIQNNLMEMVALLRFIEPKLFRDHFEDLEALFNQKVSLQDVSKGALLYSERVVRARSILEPFILQRRKEQVLMSLPPKTNRIVHCELDKTQRKIYDDYERRFRRGGKELRPPVPEVKGTDSDSNNVWMQLRKSAIHAQLFRRWFTDDKVAEMAKILMRKVDQSVLQQDNLGHLIAELKNCSDFELHLWCRDYSCIRKFDIPELSFMQSAKVQELLKLVREYEQNGDKVLVFTRFAKVIEILRECLATEGIEYVALQGNTNVADRQELIDQFQDEPSITAFLLTTGAGGTGINLTAANKVIVFDQSDNPQDDLQAENRAHRLGQTRPVEIIKLVSKDTIEELVYAACEKKIELANRVTGWSGGNVEITAGEMEDTIRKELMARDNITPPSSD</sequence>
<evidence type="ECO:0000313" key="8">
    <source>
        <dbReference type="Proteomes" id="UP001244011"/>
    </source>
</evidence>
<feature type="region of interest" description="Disordered" evidence="4">
    <location>
        <begin position="55"/>
        <end position="188"/>
    </location>
</feature>
<dbReference type="InterPro" id="IPR027417">
    <property type="entry name" value="P-loop_NTPase"/>
</dbReference>
<dbReference type="PANTHER" id="PTHR10799">
    <property type="entry name" value="SNF2/RAD54 HELICASE FAMILY"/>
    <property type="match status" value="1"/>
</dbReference>
<evidence type="ECO:0000256" key="4">
    <source>
        <dbReference type="SAM" id="MobiDB-lite"/>
    </source>
</evidence>
<feature type="compositionally biased region" description="Low complexity" evidence="4">
    <location>
        <begin position="67"/>
        <end position="82"/>
    </location>
</feature>
<dbReference type="InterPro" id="IPR038718">
    <property type="entry name" value="SNF2-like_sf"/>
</dbReference>
<dbReference type="SMART" id="SM00487">
    <property type="entry name" value="DEXDc"/>
    <property type="match status" value="1"/>
</dbReference>
<dbReference type="SUPFAM" id="SSF52540">
    <property type="entry name" value="P-loop containing nucleoside triphosphate hydrolases"/>
    <property type="match status" value="2"/>
</dbReference>
<dbReference type="Proteomes" id="UP001244011">
    <property type="component" value="Unassembled WGS sequence"/>
</dbReference>
<feature type="compositionally biased region" description="Basic residues" evidence="4">
    <location>
        <begin position="279"/>
        <end position="290"/>
    </location>
</feature>
<evidence type="ECO:0000256" key="3">
    <source>
        <dbReference type="ARBA" id="ARBA00022840"/>
    </source>
</evidence>
<evidence type="ECO:0000256" key="1">
    <source>
        <dbReference type="ARBA" id="ARBA00022741"/>
    </source>
</evidence>
<dbReference type="Pfam" id="PF00271">
    <property type="entry name" value="Helicase_C"/>
    <property type="match status" value="1"/>
</dbReference>
<feature type="domain" description="Helicase C-terminal" evidence="6">
    <location>
        <begin position="869"/>
        <end position="1038"/>
    </location>
</feature>
<dbReference type="Gene3D" id="3.40.50.300">
    <property type="entry name" value="P-loop containing nucleotide triphosphate hydrolases"/>
    <property type="match status" value="1"/>
</dbReference>
<dbReference type="CDD" id="cd17919">
    <property type="entry name" value="DEXHc_Snf"/>
    <property type="match status" value="1"/>
</dbReference>
<dbReference type="InterPro" id="IPR014001">
    <property type="entry name" value="Helicase_ATP-bd"/>
</dbReference>
<dbReference type="PROSITE" id="PS51194">
    <property type="entry name" value="HELICASE_CTER"/>
    <property type="match status" value="1"/>
</dbReference>
<dbReference type="RefSeq" id="XP_060286210.1">
    <property type="nucleotide sequence ID" value="XM_060427176.1"/>
</dbReference>
<feature type="compositionally biased region" description="Acidic residues" evidence="4">
    <location>
        <begin position="16"/>
        <end position="30"/>
    </location>
</feature>
<keyword evidence="1" id="KW-0547">Nucleotide-binding</keyword>
<comment type="caution">
    <text evidence="7">The sequence shown here is derived from an EMBL/GenBank/DDBJ whole genome shotgun (WGS) entry which is preliminary data.</text>
</comment>
<keyword evidence="8" id="KW-1185">Reference proteome</keyword>
<feature type="domain" description="Helicase ATP-binding" evidence="5">
    <location>
        <begin position="502"/>
        <end position="678"/>
    </location>
</feature>
<dbReference type="GO" id="GO:0016787">
    <property type="term" value="F:hydrolase activity"/>
    <property type="evidence" value="ECO:0007669"/>
    <property type="project" value="UniProtKB-KW"/>
</dbReference>